<reference evidence="2" key="1">
    <citation type="submission" date="2022-11" db="UniProtKB">
        <authorList>
            <consortium name="WormBaseParasite"/>
        </authorList>
    </citation>
    <scope>IDENTIFICATION</scope>
</reference>
<dbReference type="Proteomes" id="UP000887540">
    <property type="component" value="Unplaced"/>
</dbReference>
<dbReference type="PANTHER" id="PTHR44115:SF4">
    <property type="entry name" value="OXIDOREDUCTASE"/>
    <property type="match status" value="1"/>
</dbReference>
<keyword evidence="1" id="KW-1185">Reference proteome</keyword>
<dbReference type="Gene3D" id="3.40.50.720">
    <property type="entry name" value="NAD(P)-binding Rossmann-like Domain"/>
    <property type="match status" value="1"/>
</dbReference>
<evidence type="ECO:0000313" key="1">
    <source>
        <dbReference type="Proteomes" id="UP000887540"/>
    </source>
</evidence>
<dbReference type="FunFam" id="3.40.50.720:FF:000084">
    <property type="entry name" value="Short-chain dehydrogenase reductase"/>
    <property type="match status" value="1"/>
</dbReference>
<sequence length="268" mass="29192">MGKFENKVVIVTGSSAGIGQATAILFAQEGAKVTIHGQSVERLQETQKHMLNAGAKPENILIVKGSVEDEEVLKNIIEETVIRFQQIDVLINNAGAVQKPGLTDANSLENFNFIMNVNLKSVVNLTQLALPYLEKTKGNIINISSIQSLKAYPPTCYYALSKAALDHFTRNCAVMYGPKGIRVNSLNPGFIETLVRKRVGMTDEMDKQYFETVVKPSTPLGRSAMPIEMAKILIFLASEDADFITGSIVVADGGLIVHPGVNLDVKMQ</sequence>
<organism evidence="1 2">
    <name type="scientific">Acrobeloides nanus</name>
    <dbReference type="NCBI Taxonomy" id="290746"/>
    <lineage>
        <taxon>Eukaryota</taxon>
        <taxon>Metazoa</taxon>
        <taxon>Ecdysozoa</taxon>
        <taxon>Nematoda</taxon>
        <taxon>Chromadorea</taxon>
        <taxon>Rhabditida</taxon>
        <taxon>Tylenchina</taxon>
        <taxon>Cephalobomorpha</taxon>
        <taxon>Cephaloboidea</taxon>
        <taxon>Cephalobidae</taxon>
        <taxon>Acrobeloides</taxon>
    </lineage>
</organism>
<protein>
    <submittedName>
        <fullName evidence="2">Uncharacterized protein</fullName>
    </submittedName>
</protein>
<proteinExistence type="predicted"/>
<accession>A0A914CKC0</accession>
<name>A0A914CKC0_9BILA</name>
<dbReference type="PRINTS" id="PR00081">
    <property type="entry name" value="GDHRDH"/>
</dbReference>
<dbReference type="AlphaFoldDB" id="A0A914CKC0"/>
<dbReference type="SUPFAM" id="SSF51735">
    <property type="entry name" value="NAD(P)-binding Rossmann-fold domains"/>
    <property type="match status" value="1"/>
</dbReference>
<dbReference type="InterPro" id="IPR002347">
    <property type="entry name" value="SDR_fam"/>
</dbReference>
<dbReference type="InterPro" id="IPR036291">
    <property type="entry name" value="NAD(P)-bd_dom_sf"/>
</dbReference>
<dbReference type="PRINTS" id="PR00080">
    <property type="entry name" value="SDRFAMILY"/>
</dbReference>
<dbReference type="PANTHER" id="PTHR44115">
    <property type="entry name" value="PROTEIN CBG09704"/>
    <property type="match status" value="1"/>
</dbReference>
<dbReference type="WBParaSite" id="ACRNAN_scaffold1125.g13260.t1">
    <property type="protein sequence ID" value="ACRNAN_scaffold1125.g13260.t1"/>
    <property type="gene ID" value="ACRNAN_scaffold1125.g13260"/>
</dbReference>
<dbReference type="Pfam" id="PF13561">
    <property type="entry name" value="adh_short_C2"/>
    <property type="match status" value="1"/>
</dbReference>
<evidence type="ECO:0000313" key="2">
    <source>
        <dbReference type="WBParaSite" id="ACRNAN_scaffold1125.g13260.t1"/>
    </source>
</evidence>